<evidence type="ECO:0000256" key="11">
    <source>
        <dbReference type="ARBA" id="ARBA00023049"/>
    </source>
</evidence>
<keyword evidence="7" id="KW-0645">Protease</keyword>
<keyword evidence="18" id="KW-1185">Reference proteome</keyword>
<dbReference type="InterPro" id="IPR027268">
    <property type="entry name" value="Peptidase_M4/M1_CTD_sf"/>
</dbReference>
<evidence type="ECO:0000313" key="18">
    <source>
        <dbReference type="Proteomes" id="UP000320216"/>
    </source>
</evidence>
<comment type="catalytic activity">
    <reaction evidence="1">
        <text>Release of an N-terminal amino acid, Xaa-|-Yaa- from a peptide, amide or arylamide. Xaa is preferably Ala, but may be most amino acids including Pro (slow action). When a terminal hydrophobic residue is followed by a prolyl residue, the two may be released as an intact Xaa-Pro dipeptide.</text>
        <dbReference type="EC" id="3.4.11.2"/>
    </reaction>
</comment>
<evidence type="ECO:0000256" key="6">
    <source>
        <dbReference type="ARBA" id="ARBA00022438"/>
    </source>
</evidence>
<dbReference type="GO" id="GO:0005737">
    <property type="term" value="C:cytoplasm"/>
    <property type="evidence" value="ECO:0007669"/>
    <property type="project" value="TreeGrafter"/>
</dbReference>
<evidence type="ECO:0000259" key="14">
    <source>
        <dbReference type="Pfam" id="PF01433"/>
    </source>
</evidence>
<comment type="cofactor">
    <cofactor evidence="2">
        <name>Zn(2+)</name>
        <dbReference type="ChEBI" id="CHEBI:29105"/>
    </cofactor>
</comment>
<keyword evidence="9 17" id="KW-0378">Hydrolase</keyword>
<evidence type="ECO:0000256" key="7">
    <source>
        <dbReference type="ARBA" id="ARBA00022670"/>
    </source>
</evidence>
<dbReference type="InterPro" id="IPR050344">
    <property type="entry name" value="Peptidase_M1_aminopeptidases"/>
</dbReference>
<organism evidence="17 18">
    <name type="scientific">Humibacter ginsenosidimutans</name>
    <dbReference type="NCBI Taxonomy" id="2599293"/>
    <lineage>
        <taxon>Bacteria</taxon>
        <taxon>Bacillati</taxon>
        <taxon>Actinomycetota</taxon>
        <taxon>Actinomycetes</taxon>
        <taxon>Micrococcales</taxon>
        <taxon>Microbacteriaceae</taxon>
        <taxon>Humibacter</taxon>
    </lineage>
</organism>
<evidence type="ECO:0000256" key="13">
    <source>
        <dbReference type="ARBA" id="ARBA00031533"/>
    </source>
</evidence>
<dbReference type="KEGG" id="huw:FPZ11_18595"/>
<protein>
    <recommendedName>
        <fullName evidence="5">Aminopeptidase N</fullName>
        <ecNumber evidence="4">3.4.11.2</ecNumber>
    </recommendedName>
    <alternativeName>
        <fullName evidence="12">Alanine aminopeptidase</fullName>
    </alternativeName>
    <alternativeName>
        <fullName evidence="13">Lysyl aminopeptidase</fullName>
    </alternativeName>
</protein>
<dbReference type="PRINTS" id="PR00756">
    <property type="entry name" value="ALADIPTASE"/>
</dbReference>
<dbReference type="GO" id="GO:0016285">
    <property type="term" value="F:alanyl aminopeptidase activity"/>
    <property type="evidence" value="ECO:0007669"/>
    <property type="project" value="UniProtKB-EC"/>
</dbReference>
<dbReference type="AlphaFoldDB" id="A0A5B8M7G6"/>
<dbReference type="GO" id="GO:0005615">
    <property type="term" value="C:extracellular space"/>
    <property type="evidence" value="ECO:0007669"/>
    <property type="project" value="TreeGrafter"/>
</dbReference>
<dbReference type="Pfam" id="PF17900">
    <property type="entry name" value="Peptidase_M1_N"/>
    <property type="match status" value="1"/>
</dbReference>
<evidence type="ECO:0000256" key="1">
    <source>
        <dbReference type="ARBA" id="ARBA00000098"/>
    </source>
</evidence>
<dbReference type="SUPFAM" id="SSF63737">
    <property type="entry name" value="Leukotriene A4 hydrolase N-terminal domain"/>
    <property type="match status" value="1"/>
</dbReference>
<dbReference type="Gene3D" id="2.60.40.1730">
    <property type="entry name" value="tricorn interacting facor f3 domain"/>
    <property type="match status" value="1"/>
</dbReference>
<keyword evidence="6 17" id="KW-0031">Aminopeptidase</keyword>
<dbReference type="GO" id="GO:0042277">
    <property type="term" value="F:peptide binding"/>
    <property type="evidence" value="ECO:0007669"/>
    <property type="project" value="TreeGrafter"/>
</dbReference>
<feature type="domain" description="Peptidase M1 membrane alanine aminopeptidase" evidence="14">
    <location>
        <begin position="237"/>
        <end position="449"/>
    </location>
</feature>
<keyword evidence="8" id="KW-0479">Metal-binding</keyword>
<dbReference type="GO" id="GO:0016020">
    <property type="term" value="C:membrane"/>
    <property type="evidence" value="ECO:0007669"/>
    <property type="project" value="TreeGrafter"/>
</dbReference>
<evidence type="ECO:0000256" key="8">
    <source>
        <dbReference type="ARBA" id="ARBA00022723"/>
    </source>
</evidence>
<dbReference type="Gene3D" id="1.10.390.10">
    <property type="entry name" value="Neutral Protease Domain 2"/>
    <property type="match status" value="1"/>
</dbReference>
<evidence type="ECO:0000259" key="15">
    <source>
        <dbReference type="Pfam" id="PF11838"/>
    </source>
</evidence>
<dbReference type="GO" id="GO:0070006">
    <property type="term" value="F:metalloaminopeptidase activity"/>
    <property type="evidence" value="ECO:0007669"/>
    <property type="project" value="TreeGrafter"/>
</dbReference>
<feature type="domain" description="ERAP1-like C-terminal" evidence="15">
    <location>
        <begin position="519"/>
        <end position="827"/>
    </location>
</feature>
<proteinExistence type="inferred from homology"/>
<accession>A0A5B8M7G6</accession>
<dbReference type="NCBIfam" id="TIGR02412">
    <property type="entry name" value="pepN_strep_liv"/>
    <property type="match status" value="1"/>
</dbReference>
<dbReference type="Pfam" id="PF11838">
    <property type="entry name" value="ERAP1_C"/>
    <property type="match status" value="1"/>
</dbReference>
<evidence type="ECO:0000256" key="2">
    <source>
        <dbReference type="ARBA" id="ARBA00001947"/>
    </source>
</evidence>
<evidence type="ECO:0000313" key="17">
    <source>
        <dbReference type="EMBL" id="QDZ16487.1"/>
    </source>
</evidence>
<dbReference type="SUPFAM" id="SSF55486">
    <property type="entry name" value="Metalloproteases ('zincins'), catalytic domain"/>
    <property type="match status" value="1"/>
</dbReference>
<dbReference type="InterPro" id="IPR001930">
    <property type="entry name" value="Peptidase_M1"/>
</dbReference>
<dbReference type="PANTHER" id="PTHR11533">
    <property type="entry name" value="PROTEASE M1 ZINC METALLOPROTEASE"/>
    <property type="match status" value="1"/>
</dbReference>
<dbReference type="CDD" id="cd09602">
    <property type="entry name" value="M1_APN"/>
    <property type="match status" value="1"/>
</dbReference>
<feature type="domain" description="Aminopeptidase N-like N-terminal" evidence="16">
    <location>
        <begin position="110"/>
        <end position="194"/>
    </location>
</feature>
<dbReference type="InterPro" id="IPR024571">
    <property type="entry name" value="ERAP1-like_C_dom"/>
</dbReference>
<evidence type="ECO:0000256" key="3">
    <source>
        <dbReference type="ARBA" id="ARBA00010136"/>
    </source>
</evidence>
<evidence type="ECO:0000256" key="9">
    <source>
        <dbReference type="ARBA" id="ARBA00022801"/>
    </source>
</evidence>
<dbReference type="GO" id="GO:0006508">
    <property type="term" value="P:proteolysis"/>
    <property type="evidence" value="ECO:0007669"/>
    <property type="project" value="UniProtKB-KW"/>
</dbReference>
<gene>
    <name evidence="17" type="primary">pepN</name>
    <name evidence="17" type="ORF">FPZ11_18595</name>
</gene>
<evidence type="ECO:0000256" key="10">
    <source>
        <dbReference type="ARBA" id="ARBA00022833"/>
    </source>
</evidence>
<comment type="similarity">
    <text evidence="3">Belongs to the peptidase M1 family.</text>
</comment>
<dbReference type="GO" id="GO:0008270">
    <property type="term" value="F:zinc ion binding"/>
    <property type="evidence" value="ECO:0007669"/>
    <property type="project" value="InterPro"/>
</dbReference>
<dbReference type="RefSeq" id="WP_146322491.1">
    <property type="nucleotide sequence ID" value="NZ_CP042305.1"/>
</dbReference>
<dbReference type="InterPro" id="IPR014782">
    <property type="entry name" value="Peptidase_M1_dom"/>
</dbReference>
<keyword evidence="11" id="KW-0482">Metalloprotease</keyword>
<evidence type="ECO:0000259" key="16">
    <source>
        <dbReference type="Pfam" id="PF17900"/>
    </source>
</evidence>
<dbReference type="FunFam" id="1.10.390.10:FF:000004">
    <property type="entry name" value="Aminopeptidase N"/>
    <property type="match status" value="1"/>
</dbReference>
<evidence type="ECO:0000256" key="5">
    <source>
        <dbReference type="ARBA" id="ARBA00015611"/>
    </source>
</evidence>
<evidence type="ECO:0000256" key="4">
    <source>
        <dbReference type="ARBA" id="ARBA00012564"/>
    </source>
</evidence>
<dbReference type="Proteomes" id="UP000320216">
    <property type="component" value="Chromosome"/>
</dbReference>
<name>A0A5B8M7G6_9MICO</name>
<sequence length="843" mass="91967">MSSANLSRAETADRSRDFAVRSVRVELDLTGAEDAATLTFPTSTTFELDARADATWLDFLGASVESVAVDGRDVPVRYDGARILLDGLIGGERETSRIVTVTATALYSRSGEGLHRFVDPVDGETYLYTHDEPADARRVFACFEQPDLKAPYSFVVHAPAGWTVLSNAEPESSDEHDGCQTVTFSPTLPLPSYITAVIAGPYHGVRGEWSRGEQAVPLGVYCRASLAQHLDAGEIIDVTRRGLDFFTDAFEYPYPWGGYDQVFVPEYNIGAMENPGCVTFTERYIFRGASTDAEHEGRANTILHEMAHMWFGDLVTMKWWDDLWLKESFADYMGALATTEATGWSDAWVTFANRRKAWAYLQDQLPTTHPIAADIVDLEAAKLAFDGITYAKGAAVLKQLVAYVGRDAFFEGARRYFREHAFGNTTLDDLLAALEDASGRDLHAWSRAWLQTTGVTTLTLEPVAGAAGELAIVPSDDRPHRLAVGWYDEDATGRLTLTRRQEFDIAGSPVPIGRLDAAFVLLNDGDLTYAKVRLDETSLKAVEAGLSRVIDPLARGQLWSALWNAVRDGELPASRFVDVVCSHAPAEKNTGLLASVLGNAQTTVEHYAPVDARPGERRRWLDTTWSTMLAAPADGGVALAWARAVASAAEYDDGRANELRALLAGSAEPPAGLALDPDLRWRLLTALSATGHAAADELTGELERDDTASGRTALIEALAARPDPEVKATAWHSALTDLTLTNDHLDATIAGFTAGARRDLTAPFDGDYFGALREVWQSRSIEIAERIVIGLFPLADSTDAVDDWLRENADAPGALLRLMLERRDQLARDLRVRAANEQGSAAR</sequence>
<dbReference type="PANTHER" id="PTHR11533:SF174">
    <property type="entry name" value="PUROMYCIN-SENSITIVE AMINOPEPTIDASE-RELATED"/>
    <property type="match status" value="1"/>
</dbReference>
<dbReference type="Pfam" id="PF01433">
    <property type="entry name" value="Peptidase_M1"/>
    <property type="match status" value="1"/>
</dbReference>
<dbReference type="InterPro" id="IPR042097">
    <property type="entry name" value="Aminopeptidase_N-like_N_sf"/>
</dbReference>
<keyword evidence="10" id="KW-0862">Zinc</keyword>
<dbReference type="OrthoDB" id="100605at2"/>
<dbReference type="EMBL" id="CP042305">
    <property type="protein sequence ID" value="QDZ16487.1"/>
    <property type="molecule type" value="Genomic_DNA"/>
</dbReference>
<dbReference type="InterPro" id="IPR045357">
    <property type="entry name" value="Aminopeptidase_N-like_N"/>
</dbReference>
<evidence type="ECO:0000256" key="12">
    <source>
        <dbReference type="ARBA" id="ARBA00029811"/>
    </source>
</evidence>
<dbReference type="EC" id="3.4.11.2" evidence="4"/>
<dbReference type="GO" id="GO:0043171">
    <property type="term" value="P:peptide catabolic process"/>
    <property type="evidence" value="ECO:0007669"/>
    <property type="project" value="TreeGrafter"/>
</dbReference>
<reference evidence="17 18" key="1">
    <citation type="submission" date="2019-07" db="EMBL/GenBank/DDBJ databases">
        <title>Full genome sequence of Humibacter sp. WJ7-1.</title>
        <authorList>
            <person name="Im W.-T."/>
        </authorList>
    </citation>
    <scope>NUCLEOTIDE SEQUENCE [LARGE SCALE GENOMIC DNA]</scope>
    <source>
        <strain evidence="17 18">WJ7-1</strain>
    </source>
</reference>
<dbReference type="InterPro" id="IPR012778">
    <property type="entry name" value="Pept_M1_aminopeptidase"/>
</dbReference>